<sequence length="154" mass="17133">AAQTRRFAPSPTAAPARGGQPRAGPNANRKGRHCRVEPTPAAPAADWRTGSRRFTNPAPEGGDKRTPFRPRRRRINSATGLRPRRGRRRQTRTVVRPGNRHREPLLPSFRESRHAPEDAAAPAPPLPGFPHPPPHAHTHPNTHTHTHHYGLKDK</sequence>
<evidence type="ECO:0000313" key="3">
    <source>
        <dbReference type="Proteomes" id="UP000593565"/>
    </source>
</evidence>
<accession>A0A7J6AVB6</accession>
<feature type="compositionally biased region" description="Low complexity" evidence="1">
    <location>
        <begin position="13"/>
        <end position="27"/>
    </location>
</feature>
<dbReference type="EMBL" id="JAAGNN010000007">
    <property type="protein sequence ID" value="KAF4086630.1"/>
    <property type="molecule type" value="Genomic_DNA"/>
</dbReference>
<gene>
    <name evidence="2" type="ORF">AMELA_G00085810</name>
</gene>
<feature type="non-terminal residue" evidence="2">
    <location>
        <position position="1"/>
    </location>
</feature>
<dbReference type="AlphaFoldDB" id="A0A7J6AVB6"/>
<protein>
    <submittedName>
        <fullName evidence="2">Uncharacterized protein</fullName>
    </submittedName>
</protein>
<comment type="caution">
    <text evidence="2">The sequence shown here is derived from an EMBL/GenBank/DDBJ whole genome shotgun (WGS) entry which is preliminary data.</text>
</comment>
<feature type="compositionally biased region" description="Basic residues" evidence="1">
    <location>
        <begin position="82"/>
        <end position="91"/>
    </location>
</feature>
<feature type="region of interest" description="Disordered" evidence="1">
    <location>
        <begin position="1"/>
        <end position="154"/>
    </location>
</feature>
<dbReference type="Proteomes" id="UP000593565">
    <property type="component" value="Unassembled WGS sequence"/>
</dbReference>
<feature type="compositionally biased region" description="Basic residues" evidence="1">
    <location>
        <begin position="134"/>
        <end position="154"/>
    </location>
</feature>
<keyword evidence="3" id="KW-1185">Reference proteome</keyword>
<organism evidence="2 3">
    <name type="scientific">Ameiurus melas</name>
    <name type="common">Black bullhead</name>
    <name type="synonym">Silurus melas</name>
    <dbReference type="NCBI Taxonomy" id="219545"/>
    <lineage>
        <taxon>Eukaryota</taxon>
        <taxon>Metazoa</taxon>
        <taxon>Chordata</taxon>
        <taxon>Craniata</taxon>
        <taxon>Vertebrata</taxon>
        <taxon>Euteleostomi</taxon>
        <taxon>Actinopterygii</taxon>
        <taxon>Neopterygii</taxon>
        <taxon>Teleostei</taxon>
        <taxon>Ostariophysi</taxon>
        <taxon>Siluriformes</taxon>
        <taxon>Ictaluridae</taxon>
        <taxon>Ameiurus</taxon>
    </lineage>
</organism>
<evidence type="ECO:0000256" key="1">
    <source>
        <dbReference type="SAM" id="MobiDB-lite"/>
    </source>
</evidence>
<evidence type="ECO:0000313" key="2">
    <source>
        <dbReference type="EMBL" id="KAF4086630.1"/>
    </source>
</evidence>
<feature type="compositionally biased region" description="Basic and acidic residues" evidence="1">
    <location>
        <begin position="100"/>
        <end position="117"/>
    </location>
</feature>
<proteinExistence type="predicted"/>
<feature type="compositionally biased region" description="Pro residues" evidence="1">
    <location>
        <begin position="122"/>
        <end position="133"/>
    </location>
</feature>
<name>A0A7J6AVB6_AMEME</name>
<reference evidence="2 3" key="1">
    <citation type="submission" date="2020-02" db="EMBL/GenBank/DDBJ databases">
        <title>A chromosome-scale genome assembly of the black bullhead catfish (Ameiurus melas).</title>
        <authorList>
            <person name="Wen M."/>
            <person name="Zham M."/>
            <person name="Cabau C."/>
            <person name="Klopp C."/>
            <person name="Donnadieu C."/>
            <person name="Roques C."/>
            <person name="Bouchez O."/>
            <person name="Lampietro C."/>
            <person name="Jouanno E."/>
            <person name="Herpin A."/>
            <person name="Louis A."/>
            <person name="Berthelot C."/>
            <person name="Parey E."/>
            <person name="Roest-Crollius H."/>
            <person name="Braasch I."/>
            <person name="Postlethwait J."/>
            <person name="Robinson-Rechavi M."/>
            <person name="Echchiki A."/>
            <person name="Begum T."/>
            <person name="Montfort J."/>
            <person name="Schartl M."/>
            <person name="Bobe J."/>
            <person name="Guiguen Y."/>
        </authorList>
    </citation>
    <scope>NUCLEOTIDE SEQUENCE [LARGE SCALE GENOMIC DNA]</scope>
    <source>
        <strain evidence="2">M_S1</strain>
        <tissue evidence="2">Blood</tissue>
    </source>
</reference>